<evidence type="ECO:0008006" key="3">
    <source>
        <dbReference type="Google" id="ProtNLM"/>
    </source>
</evidence>
<sequence length="195" mass="22527">MTSSRLLDLPAEIRSLIYEYAVASDKTVVTFRLDSYQRDDYDHATLPSLASVSRQVRSESLPAFYSCNDFILHTESPKAEEANGWLRLNCNYLGLLRKVTFWLRYVPFTNDRASSQGAMSMSIFRPTKGAHWQVDEEWRWVTVVRRPAELQGDASLILEKLRDMIPEISKDTATHDDYAALMTDLRSFYIQEKMS</sequence>
<name>N1Q1B0_DOTSN</name>
<reference evidence="1 2" key="2">
    <citation type="journal article" date="2012" name="PLoS Pathog.">
        <title>Diverse lifestyles and strategies of plant pathogenesis encoded in the genomes of eighteen Dothideomycetes fungi.</title>
        <authorList>
            <person name="Ohm R.A."/>
            <person name="Feau N."/>
            <person name="Henrissat B."/>
            <person name="Schoch C.L."/>
            <person name="Horwitz B.A."/>
            <person name="Barry K.W."/>
            <person name="Condon B.J."/>
            <person name="Copeland A.C."/>
            <person name="Dhillon B."/>
            <person name="Glaser F."/>
            <person name="Hesse C.N."/>
            <person name="Kosti I."/>
            <person name="LaButti K."/>
            <person name="Lindquist E.A."/>
            <person name="Lucas S."/>
            <person name="Salamov A.A."/>
            <person name="Bradshaw R.E."/>
            <person name="Ciuffetti L."/>
            <person name="Hamelin R.C."/>
            <person name="Kema G.H.J."/>
            <person name="Lawrence C."/>
            <person name="Scott J.A."/>
            <person name="Spatafora J.W."/>
            <person name="Turgeon B.G."/>
            <person name="de Wit P.J.G.M."/>
            <person name="Zhong S."/>
            <person name="Goodwin S.B."/>
            <person name="Grigoriev I.V."/>
        </authorList>
    </citation>
    <scope>NUCLEOTIDE SEQUENCE [LARGE SCALE GENOMIC DNA]</scope>
    <source>
        <strain evidence="2">NZE10 / CBS 128990</strain>
    </source>
</reference>
<evidence type="ECO:0000313" key="1">
    <source>
        <dbReference type="EMBL" id="EME49462.1"/>
    </source>
</evidence>
<dbReference type="InterPro" id="IPR038883">
    <property type="entry name" value="AN11006-like"/>
</dbReference>
<dbReference type="AlphaFoldDB" id="N1Q1B0"/>
<proteinExistence type="predicted"/>
<organism evidence="1 2">
    <name type="scientific">Dothistroma septosporum (strain NZE10 / CBS 128990)</name>
    <name type="common">Red band needle blight fungus</name>
    <name type="synonym">Mycosphaerella pini</name>
    <dbReference type="NCBI Taxonomy" id="675120"/>
    <lineage>
        <taxon>Eukaryota</taxon>
        <taxon>Fungi</taxon>
        <taxon>Dikarya</taxon>
        <taxon>Ascomycota</taxon>
        <taxon>Pezizomycotina</taxon>
        <taxon>Dothideomycetes</taxon>
        <taxon>Dothideomycetidae</taxon>
        <taxon>Mycosphaerellales</taxon>
        <taxon>Mycosphaerellaceae</taxon>
        <taxon>Dothistroma</taxon>
    </lineage>
</organism>
<keyword evidence="2" id="KW-1185">Reference proteome</keyword>
<evidence type="ECO:0000313" key="2">
    <source>
        <dbReference type="Proteomes" id="UP000016933"/>
    </source>
</evidence>
<dbReference type="eggNOG" id="ENOG502R8YY">
    <property type="taxonomic scope" value="Eukaryota"/>
</dbReference>
<dbReference type="PANTHER" id="PTHR42085:SF1">
    <property type="entry name" value="F-BOX DOMAIN-CONTAINING PROTEIN"/>
    <property type="match status" value="1"/>
</dbReference>
<dbReference type="OMA" id="EWRWVTV"/>
<dbReference type="STRING" id="675120.N1Q1B0"/>
<dbReference type="PANTHER" id="PTHR42085">
    <property type="entry name" value="F-BOX DOMAIN-CONTAINING PROTEIN"/>
    <property type="match status" value="1"/>
</dbReference>
<gene>
    <name evidence="1" type="ORF">DOTSEDRAFT_19906</name>
</gene>
<protein>
    <recommendedName>
        <fullName evidence="3">F-box domain-containing protein</fullName>
    </recommendedName>
</protein>
<dbReference type="EMBL" id="KB446535">
    <property type="protein sequence ID" value="EME49462.1"/>
    <property type="molecule type" value="Genomic_DNA"/>
</dbReference>
<dbReference type="OrthoDB" id="17560at2759"/>
<accession>N1Q1B0</accession>
<reference evidence="2" key="1">
    <citation type="journal article" date="2012" name="PLoS Genet.">
        <title>The genomes of the fungal plant pathogens Cladosporium fulvum and Dothistroma septosporum reveal adaptation to different hosts and lifestyles but also signatures of common ancestry.</title>
        <authorList>
            <person name="de Wit P.J.G.M."/>
            <person name="van der Burgt A."/>
            <person name="Oekmen B."/>
            <person name="Stergiopoulos I."/>
            <person name="Abd-Elsalam K.A."/>
            <person name="Aerts A.L."/>
            <person name="Bahkali A.H."/>
            <person name="Beenen H.G."/>
            <person name="Chettri P."/>
            <person name="Cox M.P."/>
            <person name="Datema E."/>
            <person name="de Vries R.P."/>
            <person name="Dhillon B."/>
            <person name="Ganley A.R."/>
            <person name="Griffiths S.A."/>
            <person name="Guo Y."/>
            <person name="Hamelin R.C."/>
            <person name="Henrissat B."/>
            <person name="Kabir M.S."/>
            <person name="Jashni M.K."/>
            <person name="Kema G."/>
            <person name="Klaubauf S."/>
            <person name="Lapidus A."/>
            <person name="Levasseur A."/>
            <person name="Lindquist E."/>
            <person name="Mehrabi R."/>
            <person name="Ohm R.A."/>
            <person name="Owen T.J."/>
            <person name="Salamov A."/>
            <person name="Schwelm A."/>
            <person name="Schijlen E."/>
            <person name="Sun H."/>
            <person name="van den Burg H.A."/>
            <person name="van Ham R.C.H.J."/>
            <person name="Zhang S."/>
            <person name="Goodwin S.B."/>
            <person name="Grigoriev I.V."/>
            <person name="Collemare J."/>
            <person name="Bradshaw R.E."/>
        </authorList>
    </citation>
    <scope>NUCLEOTIDE SEQUENCE [LARGE SCALE GENOMIC DNA]</scope>
    <source>
        <strain evidence="2">NZE10 / CBS 128990</strain>
    </source>
</reference>
<dbReference type="Proteomes" id="UP000016933">
    <property type="component" value="Unassembled WGS sequence"/>
</dbReference>
<dbReference type="HOGENOM" id="CLU_1396277_0_0_1"/>